<dbReference type="SUPFAM" id="SSF53756">
    <property type="entry name" value="UDP-Glycosyltransferase/glycogen phosphorylase"/>
    <property type="match status" value="1"/>
</dbReference>
<dbReference type="InterPro" id="IPR028098">
    <property type="entry name" value="Glyco_trans_4-like_N"/>
</dbReference>
<keyword evidence="5" id="KW-1185">Reference proteome</keyword>
<evidence type="ECO:0000313" key="4">
    <source>
        <dbReference type="EMBL" id="MDD7914757.1"/>
    </source>
</evidence>
<dbReference type="InterPro" id="IPR001296">
    <property type="entry name" value="Glyco_trans_1"/>
</dbReference>
<feature type="domain" description="Glycosyl transferase family 1" evidence="2">
    <location>
        <begin position="207"/>
        <end position="342"/>
    </location>
</feature>
<dbReference type="Gene3D" id="3.40.50.2000">
    <property type="entry name" value="Glycogen Phosphorylase B"/>
    <property type="match status" value="2"/>
</dbReference>
<dbReference type="PANTHER" id="PTHR46401:SF2">
    <property type="entry name" value="GLYCOSYLTRANSFERASE WBBK-RELATED"/>
    <property type="match status" value="1"/>
</dbReference>
<sequence length="376" mass="43685">MNKRLHILFLCGWFPSRVSPTNGDFIQRHAQAVSLKHKVTIFHIISDKNTKKTIEIDSSIINGVETHIAYLKQTKNPLKKGFLFFKAYKSLLDKIDFFDLIHLNETFPFGVLSLYSKWFHKKPYIISEHWTGYHYPNSKNISFLQKKIIKIITKNASFVCPVTNDLKKSMTKLGFKGNFKRVPNVVDTNLFYPIKKTNFTYTITHISNMINEHKNIEGVLRVFAKIEKQVNEINFKIIGNQSDKYLSFARKLNINLKKTSFINQIPHNEIAKELQNSNLFVLFSNYENLPCVILEAFSCGVPVISTDVGGINEFFPQDFGYLIDVNDETDLFNKIIQMFNGFKADKNKMHNYVEEEFSETSIANQFTTLYQKTLNR</sequence>
<reference evidence="4" key="1">
    <citation type="submission" date="2023-02" db="EMBL/GenBank/DDBJ databases">
        <title>Polaribacter ponticola sp. nov., isolated from seawater.</title>
        <authorList>
            <person name="Baek J.H."/>
            <person name="Kim J.M."/>
            <person name="Choi D.G."/>
            <person name="Jeon C.O."/>
        </authorList>
    </citation>
    <scope>NUCLEOTIDE SEQUENCE</scope>
    <source>
        <strain evidence="4">MSW5</strain>
    </source>
</reference>
<evidence type="ECO:0000259" key="2">
    <source>
        <dbReference type="Pfam" id="PF00534"/>
    </source>
</evidence>
<dbReference type="EMBL" id="JAOSLC020000003">
    <property type="protein sequence ID" value="MDD7914757.1"/>
    <property type="molecule type" value="Genomic_DNA"/>
</dbReference>
<organism evidence="4 5">
    <name type="scientific">Polaribacter ponticola</name>
    <dbReference type="NCBI Taxonomy" id="2978475"/>
    <lineage>
        <taxon>Bacteria</taxon>
        <taxon>Pseudomonadati</taxon>
        <taxon>Bacteroidota</taxon>
        <taxon>Flavobacteriia</taxon>
        <taxon>Flavobacteriales</taxon>
        <taxon>Flavobacteriaceae</taxon>
    </lineage>
</organism>
<dbReference type="Proteomes" id="UP001151478">
    <property type="component" value="Unassembled WGS sequence"/>
</dbReference>
<comment type="caution">
    <text evidence="4">The sequence shown here is derived from an EMBL/GenBank/DDBJ whole genome shotgun (WGS) entry which is preliminary data.</text>
</comment>
<dbReference type="CDD" id="cd03801">
    <property type="entry name" value="GT4_PimA-like"/>
    <property type="match status" value="1"/>
</dbReference>
<dbReference type="Pfam" id="PF13439">
    <property type="entry name" value="Glyco_transf_4"/>
    <property type="match status" value="1"/>
</dbReference>
<name>A0ABT5S9G1_9FLAO</name>
<protein>
    <submittedName>
        <fullName evidence="4">Glycosyltransferase</fullName>
    </submittedName>
</protein>
<accession>A0ABT5S9G1</accession>
<proteinExistence type="predicted"/>
<dbReference type="Pfam" id="PF00534">
    <property type="entry name" value="Glycos_transf_1"/>
    <property type="match status" value="1"/>
</dbReference>
<evidence type="ECO:0000256" key="1">
    <source>
        <dbReference type="ARBA" id="ARBA00022679"/>
    </source>
</evidence>
<evidence type="ECO:0000313" key="5">
    <source>
        <dbReference type="Proteomes" id="UP001151478"/>
    </source>
</evidence>
<dbReference type="PANTHER" id="PTHR46401">
    <property type="entry name" value="GLYCOSYLTRANSFERASE WBBK-RELATED"/>
    <property type="match status" value="1"/>
</dbReference>
<feature type="domain" description="Glycosyltransferase subfamily 4-like N-terminal" evidence="3">
    <location>
        <begin position="34"/>
        <end position="189"/>
    </location>
</feature>
<keyword evidence="1" id="KW-0808">Transferase</keyword>
<dbReference type="RefSeq" id="WP_265725359.1">
    <property type="nucleotide sequence ID" value="NZ_JAOSLC020000003.1"/>
</dbReference>
<gene>
    <name evidence="4" type="ORF">N5A56_010170</name>
</gene>
<evidence type="ECO:0000259" key="3">
    <source>
        <dbReference type="Pfam" id="PF13439"/>
    </source>
</evidence>